<dbReference type="OrthoDB" id="9770553at2"/>
<name>A0A327SVJ9_9SPHI</name>
<protein>
    <submittedName>
        <fullName evidence="3">Ubiquinone/menaquinone biosynthesis C-methylase UbiE</fullName>
    </submittedName>
</protein>
<reference evidence="3 4" key="1">
    <citation type="submission" date="2018-06" db="EMBL/GenBank/DDBJ databases">
        <title>Genomic Encyclopedia of Archaeal and Bacterial Type Strains, Phase II (KMG-II): from individual species to whole genera.</title>
        <authorList>
            <person name="Goeker M."/>
        </authorList>
    </citation>
    <scope>NUCLEOTIDE SEQUENCE [LARGE SCALE GENOMIC DNA]</scope>
    <source>
        <strain evidence="3 4">DSM 14825</strain>
    </source>
</reference>
<dbReference type="AlphaFoldDB" id="A0A327SVJ9"/>
<dbReference type="Pfam" id="PF08241">
    <property type="entry name" value="Methyltransf_11"/>
    <property type="match status" value="1"/>
</dbReference>
<proteinExistence type="predicted"/>
<evidence type="ECO:0000313" key="3">
    <source>
        <dbReference type="EMBL" id="RAJ32949.1"/>
    </source>
</evidence>
<dbReference type="EMBL" id="QLLR01000005">
    <property type="protein sequence ID" value="RAJ32949.1"/>
    <property type="molecule type" value="Genomic_DNA"/>
</dbReference>
<dbReference type="GO" id="GO:0003838">
    <property type="term" value="F:sterol 24-C-methyltransferase activity"/>
    <property type="evidence" value="ECO:0007669"/>
    <property type="project" value="TreeGrafter"/>
</dbReference>
<dbReference type="GO" id="GO:0016126">
    <property type="term" value="P:sterol biosynthetic process"/>
    <property type="evidence" value="ECO:0007669"/>
    <property type="project" value="TreeGrafter"/>
</dbReference>
<dbReference type="InterPro" id="IPR013216">
    <property type="entry name" value="Methyltransf_11"/>
</dbReference>
<organism evidence="3 4">
    <name type="scientific">Pedobacter cryoconitis</name>
    <dbReference type="NCBI Taxonomy" id="188932"/>
    <lineage>
        <taxon>Bacteria</taxon>
        <taxon>Pseudomonadati</taxon>
        <taxon>Bacteroidota</taxon>
        <taxon>Sphingobacteriia</taxon>
        <taxon>Sphingobacteriales</taxon>
        <taxon>Sphingobacteriaceae</taxon>
        <taxon>Pedobacter</taxon>
    </lineage>
</organism>
<dbReference type="Gene3D" id="3.40.50.150">
    <property type="entry name" value="Vaccinia Virus protein VP39"/>
    <property type="match status" value="1"/>
</dbReference>
<keyword evidence="1" id="KW-0808">Transferase</keyword>
<gene>
    <name evidence="3" type="ORF">LY11_01639</name>
</gene>
<dbReference type="InterPro" id="IPR029063">
    <property type="entry name" value="SAM-dependent_MTases_sf"/>
</dbReference>
<dbReference type="SUPFAM" id="SSF53335">
    <property type="entry name" value="S-adenosyl-L-methionine-dependent methyltransferases"/>
    <property type="match status" value="1"/>
</dbReference>
<accession>A0A327SVJ9</accession>
<dbReference type="PANTHER" id="PTHR44068">
    <property type="entry name" value="ZGC:194242"/>
    <property type="match status" value="1"/>
</dbReference>
<keyword evidence="3" id="KW-0489">Methyltransferase</keyword>
<evidence type="ECO:0000259" key="2">
    <source>
        <dbReference type="Pfam" id="PF08241"/>
    </source>
</evidence>
<dbReference type="PANTHER" id="PTHR44068:SF1">
    <property type="entry name" value="HYPOTHETICAL LOC100005854"/>
    <property type="match status" value="1"/>
</dbReference>
<dbReference type="Proteomes" id="UP000249754">
    <property type="component" value="Unassembled WGS sequence"/>
</dbReference>
<dbReference type="InterPro" id="IPR050447">
    <property type="entry name" value="Erg6_SMT_methyltransf"/>
</dbReference>
<feature type="domain" description="Methyltransferase type 11" evidence="2">
    <location>
        <begin position="57"/>
        <end position="154"/>
    </location>
</feature>
<sequence length="225" mass="24844">MSDHLNKPDFKEIAGQLGCPSGEKGIKTAEMMAVNNGHMIALTVEALAPKSNDVLMEIGPGNGSHVVSLLAATKHLLYYGVDISTLMISEAMKLNAAAVSSGRADFSLSDGMQLNFAAGFFTKVFTINTLYFWKDPKAYATEIRRVLKPGGLFSLTFAPREFMEKLPFTIYDFRLYSREEAEELLISSGFEIKEVHLHKEMVRSNAAGMEVERDIIIINAVKSLD</sequence>
<dbReference type="RefSeq" id="WP_111633199.1">
    <property type="nucleotide sequence ID" value="NZ_QLLR01000005.1"/>
</dbReference>
<evidence type="ECO:0000256" key="1">
    <source>
        <dbReference type="ARBA" id="ARBA00022679"/>
    </source>
</evidence>
<evidence type="ECO:0000313" key="4">
    <source>
        <dbReference type="Proteomes" id="UP000249754"/>
    </source>
</evidence>
<comment type="caution">
    <text evidence="3">The sequence shown here is derived from an EMBL/GenBank/DDBJ whole genome shotgun (WGS) entry which is preliminary data.</text>
</comment>
<keyword evidence="3" id="KW-0830">Ubiquinone</keyword>
<dbReference type="GO" id="GO:0032259">
    <property type="term" value="P:methylation"/>
    <property type="evidence" value="ECO:0007669"/>
    <property type="project" value="UniProtKB-KW"/>
</dbReference>
<dbReference type="CDD" id="cd02440">
    <property type="entry name" value="AdoMet_MTases"/>
    <property type="match status" value="1"/>
</dbReference>